<reference evidence="1 2" key="2">
    <citation type="journal article" date="2011" name="Stand. Genomic Sci.">
        <title>Complete genome sequence of Calditerrivibrio nitroreducens type strain (Yu37-1).</title>
        <authorList>
            <person name="Pitluck S."/>
            <person name="Sikorski J."/>
            <person name="Zeytun A."/>
            <person name="Lapidus A."/>
            <person name="Nolan M."/>
            <person name="Lucas S."/>
            <person name="Hammon N."/>
            <person name="Deshpande S."/>
            <person name="Cheng J.F."/>
            <person name="Tapia R."/>
            <person name="Han C."/>
            <person name="Goodwin L."/>
            <person name="Liolios K."/>
            <person name="Pagani I."/>
            <person name="Ivanova N."/>
            <person name="Mavromatis K."/>
            <person name="Pati A."/>
            <person name="Chen A."/>
            <person name="Palaniappan K."/>
            <person name="Hauser L."/>
            <person name="Chang Y.J."/>
            <person name="Jeffries C.D."/>
            <person name="Detter J.C."/>
            <person name="Brambilla E."/>
            <person name="Djao O.D."/>
            <person name="Rohde M."/>
            <person name="Spring S."/>
            <person name="Goker M."/>
            <person name="Woyke T."/>
            <person name="Bristow J."/>
            <person name="Eisen J.A."/>
            <person name="Markowitz V."/>
            <person name="Hugenholtz P."/>
            <person name="Kyrpides N.C."/>
            <person name="Klenk H.P."/>
            <person name="Land M."/>
        </authorList>
    </citation>
    <scope>NUCLEOTIDE SEQUENCE [LARGE SCALE GENOMIC DNA]</scope>
    <source>
        <strain evidence="2">DSM 19672 / NBRC 101217 / Yu37-1</strain>
        <plasmid evidence="2">Plasmid pCALNI01</plasmid>
    </source>
</reference>
<dbReference type="Proteomes" id="UP000007039">
    <property type="component" value="Plasmid pCALNI01"/>
</dbReference>
<dbReference type="EMBL" id="CP002348">
    <property type="protein sequence ID" value="ADR19975.1"/>
    <property type="molecule type" value="Genomic_DNA"/>
</dbReference>
<dbReference type="RefSeq" id="WP_013447276.1">
    <property type="nucleotide sequence ID" value="NC_014749.1"/>
</dbReference>
<accession>E4TKA3</accession>
<gene>
    <name evidence="1" type="ordered locus">Calni_2083</name>
</gene>
<keyword evidence="2" id="KW-1185">Reference proteome</keyword>
<proteinExistence type="predicted"/>
<protein>
    <submittedName>
        <fullName evidence="1">Uncharacterized protein</fullName>
    </submittedName>
</protein>
<geneLocation type="plasmid" evidence="1 2">
    <name>pCALNI01</name>
</geneLocation>
<organism evidence="1 2">
    <name type="scientific">Calditerrivibrio nitroreducens (strain DSM 19672 / NBRC 101217 / Yu37-1)</name>
    <dbReference type="NCBI Taxonomy" id="768670"/>
    <lineage>
        <taxon>Bacteria</taxon>
        <taxon>Pseudomonadati</taxon>
        <taxon>Deferribacterota</taxon>
        <taxon>Deferribacteres</taxon>
        <taxon>Deferribacterales</taxon>
        <taxon>Calditerrivibrionaceae</taxon>
    </lineage>
</organism>
<reference key="1">
    <citation type="submission" date="2010-11" db="EMBL/GenBank/DDBJ databases">
        <title>The complete genome of plasmid of Calditerrivibrio nitroreducens DSM 19672.</title>
        <authorList>
            <consortium name="US DOE Joint Genome Institute (JGI-PGF)"/>
            <person name="Lucas S."/>
            <person name="Copeland A."/>
            <person name="Lapidus A."/>
            <person name="Bruce D."/>
            <person name="Goodwin L."/>
            <person name="Pitluck S."/>
            <person name="Kyrpides N."/>
            <person name="Mavromatis K."/>
            <person name="Ivanova N."/>
            <person name="Mikhailova N."/>
            <person name="Zeytun A."/>
            <person name="Brettin T."/>
            <person name="Detter J.C."/>
            <person name="Tapia R."/>
            <person name="Han C."/>
            <person name="Land M."/>
            <person name="Hauser L."/>
            <person name="Markowitz V."/>
            <person name="Cheng J.-F."/>
            <person name="Hugenholtz P."/>
            <person name="Woyke T."/>
            <person name="Wu D."/>
            <person name="Spring S."/>
            <person name="Schroeder M."/>
            <person name="Brambilla E."/>
            <person name="Klenk H.-P."/>
            <person name="Eisen J.A."/>
        </authorList>
    </citation>
    <scope>NUCLEOTIDE SEQUENCE</scope>
    <source>
        <strain>DSM 19672</strain>
    </source>
</reference>
<dbReference type="HOGENOM" id="CLU_1773948_0_0_0"/>
<dbReference type="AlphaFoldDB" id="E4TKA3"/>
<sequence>MNDKNEKNFTLEDIINSIALVRAQEAGLLGNEQIKPEDAGILGALSTDLLDIFNKVLKNEISKEKASIEIKEHTSKAFKALVSNVYDIATNFAVSATKKIPIIGPVLSTTIKVVAERAKKPVVNKIVEAGMKIAKSVEKLFDSLFS</sequence>
<keyword evidence="1" id="KW-0614">Plasmid</keyword>
<evidence type="ECO:0000313" key="1">
    <source>
        <dbReference type="EMBL" id="ADR19975.1"/>
    </source>
</evidence>
<evidence type="ECO:0000313" key="2">
    <source>
        <dbReference type="Proteomes" id="UP000007039"/>
    </source>
</evidence>
<name>E4TKA3_CALNY</name>
<dbReference type="KEGG" id="cni:Calni_2083"/>